<accession>A0ABU3S1Y4</accession>
<dbReference type="Proteomes" id="UP001254257">
    <property type="component" value="Unassembled WGS sequence"/>
</dbReference>
<evidence type="ECO:0000313" key="3">
    <source>
        <dbReference type="Proteomes" id="UP001254257"/>
    </source>
</evidence>
<name>A0ABU3S1Y4_9HYPH</name>
<feature type="signal peptide" evidence="1">
    <location>
        <begin position="1"/>
        <end position="25"/>
    </location>
</feature>
<protein>
    <recommendedName>
        <fullName evidence="4">DUF1795 domain-containing protein</fullName>
    </recommendedName>
</protein>
<feature type="chain" id="PRO_5046353987" description="DUF1795 domain-containing protein" evidence="1">
    <location>
        <begin position="26"/>
        <end position="190"/>
    </location>
</feature>
<comment type="caution">
    <text evidence="2">The sequence shown here is derived from an EMBL/GenBank/DDBJ whole genome shotgun (WGS) entry which is preliminary data.</text>
</comment>
<dbReference type="PROSITE" id="PS51257">
    <property type="entry name" value="PROKAR_LIPOPROTEIN"/>
    <property type="match status" value="1"/>
</dbReference>
<gene>
    <name evidence="2" type="ORF">RKE40_02810</name>
</gene>
<keyword evidence="3" id="KW-1185">Reference proteome</keyword>
<dbReference type="EMBL" id="JAWDID010000003">
    <property type="protein sequence ID" value="MDU0338789.1"/>
    <property type="molecule type" value="Genomic_DNA"/>
</dbReference>
<evidence type="ECO:0000256" key="1">
    <source>
        <dbReference type="SAM" id="SignalP"/>
    </source>
</evidence>
<evidence type="ECO:0008006" key="4">
    <source>
        <dbReference type="Google" id="ProtNLM"/>
    </source>
</evidence>
<evidence type="ECO:0000313" key="2">
    <source>
        <dbReference type="EMBL" id="MDU0338789.1"/>
    </source>
</evidence>
<dbReference type="RefSeq" id="WP_316016730.1">
    <property type="nucleotide sequence ID" value="NZ_JAWDID010000003.1"/>
</dbReference>
<organism evidence="2 3">
    <name type="scientific">Bosea rubneri</name>
    <dbReference type="NCBI Taxonomy" id="3075434"/>
    <lineage>
        <taxon>Bacteria</taxon>
        <taxon>Pseudomonadati</taxon>
        <taxon>Pseudomonadota</taxon>
        <taxon>Alphaproteobacteria</taxon>
        <taxon>Hyphomicrobiales</taxon>
        <taxon>Boseaceae</taxon>
        <taxon>Bosea</taxon>
    </lineage>
</organism>
<reference evidence="2 3" key="1">
    <citation type="submission" date="2023-09" db="EMBL/GenBank/DDBJ databases">
        <title>Whole genome shotgun sequencing (WGS) of Bosea sp. ZW T0_25, isolated from stored onions (Allium cepa).</title>
        <authorList>
            <person name="Stoll D.A."/>
            <person name="Huch M."/>
        </authorList>
    </citation>
    <scope>NUCLEOTIDE SEQUENCE [LARGE SCALE GENOMIC DNA]</scope>
    <source>
        <strain evidence="2 3">ZW T0_25</strain>
    </source>
</reference>
<proteinExistence type="predicted"/>
<sequence length="190" mass="20387">MIHRFRKTALLAALPLAFACTAAGAQSYGDPATNLSVSPPKPFVGKAGRPHPQFDVTIDIDSTTGTPKAANADGRLCTLGFKPAAQNAQLNREIINAQMAKPEWQQLYRDMFETIGTVSDLKLFEHQGFNGIELVVTPKTGPNAENVRMFTSTLETPKGRTALICVTDKAGLASSLAQLKALRATIHAPE</sequence>
<keyword evidence="1" id="KW-0732">Signal</keyword>